<sequence length="311" mass="34987">MSLLGLPQALRDQIVEYVIPTTIKPHASYPFLKTFKEAGKLVAEQECRLIWPKNPKFWERNCGLLLTNRQLHYDVSKRVQSLQIPITYHLDVLVDHERLLRPTWTYIPLLHNRIDTLTITMRISGSCGRYSSTPIPTVAEEIKERTHAPAGRESGRPHAIANVLRDLILEIFKNGPAKGTANGGSNPNKPLSVNHLHIVVLLPEKETSGGFEVAHDCSTAPTIIGWHRLQNPCRGGCGARPDLRRNLKYSLDLMVITDSFFDMFYDFQCQGVFVGRFTVTSTHDGINEVESFTLSNFYPQLPPSDSIANST</sequence>
<dbReference type="AlphaFoldDB" id="A0A6A6YCU8"/>
<dbReference type="Proteomes" id="UP000504636">
    <property type="component" value="Unplaced"/>
</dbReference>
<organism evidence="1">
    <name type="scientific">Mytilinidion resinicola</name>
    <dbReference type="NCBI Taxonomy" id="574789"/>
    <lineage>
        <taxon>Eukaryota</taxon>
        <taxon>Fungi</taxon>
        <taxon>Dikarya</taxon>
        <taxon>Ascomycota</taxon>
        <taxon>Pezizomycotina</taxon>
        <taxon>Dothideomycetes</taxon>
        <taxon>Pleosporomycetidae</taxon>
        <taxon>Mytilinidiales</taxon>
        <taxon>Mytilinidiaceae</taxon>
        <taxon>Mytilinidion</taxon>
    </lineage>
</organism>
<reference evidence="3" key="3">
    <citation type="submission" date="2025-04" db="UniProtKB">
        <authorList>
            <consortium name="RefSeq"/>
        </authorList>
    </citation>
    <scope>IDENTIFICATION</scope>
    <source>
        <strain evidence="3">CBS 304.34</strain>
    </source>
</reference>
<protein>
    <submittedName>
        <fullName evidence="1 3">Uncharacterized protein</fullName>
    </submittedName>
</protein>
<evidence type="ECO:0000313" key="2">
    <source>
        <dbReference type="Proteomes" id="UP000504636"/>
    </source>
</evidence>
<evidence type="ECO:0000313" key="1">
    <source>
        <dbReference type="EMBL" id="KAF2805667.1"/>
    </source>
</evidence>
<keyword evidence="2" id="KW-1185">Reference proteome</keyword>
<proteinExistence type="predicted"/>
<name>A0A6A6YCU8_9PEZI</name>
<reference evidence="3" key="2">
    <citation type="submission" date="2020-04" db="EMBL/GenBank/DDBJ databases">
        <authorList>
            <consortium name="NCBI Genome Project"/>
        </authorList>
    </citation>
    <scope>NUCLEOTIDE SEQUENCE</scope>
    <source>
        <strain evidence="3">CBS 304.34</strain>
    </source>
</reference>
<accession>A0A6A6YCU8</accession>
<reference evidence="1 3" key="1">
    <citation type="journal article" date="2020" name="Stud. Mycol.">
        <title>101 Dothideomycetes genomes: a test case for predicting lifestyles and emergence of pathogens.</title>
        <authorList>
            <person name="Haridas S."/>
            <person name="Albert R."/>
            <person name="Binder M."/>
            <person name="Bloem J."/>
            <person name="Labutti K."/>
            <person name="Salamov A."/>
            <person name="Andreopoulos B."/>
            <person name="Baker S."/>
            <person name="Barry K."/>
            <person name="Bills G."/>
            <person name="Bluhm B."/>
            <person name="Cannon C."/>
            <person name="Castanera R."/>
            <person name="Culley D."/>
            <person name="Daum C."/>
            <person name="Ezra D."/>
            <person name="Gonzalez J."/>
            <person name="Henrissat B."/>
            <person name="Kuo A."/>
            <person name="Liang C."/>
            <person name="Lipzen A."/>
            <person name="Lutzoni F."/>
            <person name="Magnuson J."/>
            <person name="Mondo S."/>
            <person name="Nolan M."/>
            <person name="Ohm R."/>
            <person name="Pangilinan J."/>
            <person name="Park H.-J."/>
            <person name="Ramirez L."/>
            <person name="Alfaro M."/>
            <person name="Sun H."/>
            <person name="Tritt A."/>
            <person name="Yoshinaga Y."/>
            <person name="Zwiers L.-H."/>
            <person name="Turgeon B."/>
            <person name="Goodwin S."/>
            <person name="Spatafora J."/>
            <person name="Crous P."/>
            <person name="Grigoriev I."/>
        </authorList>
    </citation>
    <scope>NUCLEOTIDE SEQUENCE</scope>
    <source>
        <strain evidence="1 3">CBS 304.34</strain>
    </source>
</reference>
<dbReference type="OrthoDB" id="2823490at2759"/>
<dbReference type="GeneID" id="54463222"/>
<evidence type="ECO:0000313" key="3">
    <source>
        <dbReference type="RefSeq" id="XP_033572631.1"/>
    </source>
</evidence>
<gene>
    <name evidence="1 3" type="ORF">BDZ99DRAFT_480342</name>
</gene>
<dbReference type="EMBL" id="MU003709">
    <property type="protein sequence ID" value="KAF2805667.1"/>
    <property type="molecule type" value="Genomic_DNA"/>
</dbReference>
<dbReference type="RefSeq" id="XP_033572631.1">
    <property type="nucleotide sequence ID" value="XM_033722329.1"/>
</dbReference>